<sequence>MKKEKKTPGFWIRFLNRFTIKNKLLVTLVPVILLTFLIFLLTVYFISFRETQSIVNQQADISMNQKVQLVDTYLDKLRMETEIFMFDSNVQKKLKVPKNTLDDTKLDEMETDVRRDMYSMIINYDVNVESISVKTINDDYYVWKMDSRLIHGDFTGRINQHEDIARELDGGMLFTYEKLQKGLVTLTRLIKDPVADDELGTLMIDFNLGFLDNLSSSASWDRGAEPTLVIVNTEGSIVFNSSPFDKEIIEAVTPGTEKLKVSGSNFRIRHTSSGTNDWEVFLVINESKLYRNIYRLTFLQVGLVLFSIILVVLVIFGVSLTISRQFERFQKKISRTSDPKQHALIRVDSNDEFRDLAEVYNEMMGRIDNLIDTVYSKELLLKSAEIKAFQAQINPHFLYNTLDCINGLVEMNRPDDIKKTVTALASIMRMSIKGAEILTVRENLSYTEQYMYIEKIRYGDKLLFLSEIPESMMDYYMPKLIIQPLLENSIVHGISELLGKGMIGLFGREEEDAITFTVKDNGKGIPQNVIDLIESRQSSQEAEEQFSRESIGLQNIQSRIQLMYGKEYGLAIKNIPAGGSSVTIRLPKLTNDDIQKGGIAP</sequence>
<dbReference type="Pfam" id="PF02518">
    <property type="entry name" value="HATPase_c"/>
    <property type="match status" value="1"/>
</dbReference>
<keyword evidence="5" id="KW-0472">Membrane</keyword>
<dbReference type="Pfam" id="PF06580">
    <property type="entry name" value="His_kinase"/>
    <property type="match status" value="1"/>
</dbReference>
<feature type="transmembrane region" description="Helical" evidence="5">
    <location>
        <begin position="24"/>
        <end position="46"/>
    </location>
</feature>
<comment type="caution">
    <text evidence="7">The sequence shown here is derived from an EMBL/GenBank/DDBJ whole genome shotgun (WGS) entry which is preliminary data.</text>
</comment>
<dbReference type="GeneID" id="90532302"/>
<dbReference type="Proteomes" id="UP001524473">
    <property type="component" value="Unassembled WGS sequence"/>
</dbReference>
<dbReference type="PROSITE" id="PS50885">
    <property type="entry name" value="HAMP"/>
    <property type="match status" value="1"/>
</dbReference>
<dbReference type="GO" id="GO:0016301">
    <property type="term" value="F:kinase activity"/>
    <property type="evidence" value="ECO:0007669"/>
    <property type="project" value="UniProtKB-KW"/>
</dbReference>
<dbReference type="PANTHER" id="PTHR34220">
    <property type="entry name" value="SENSOR HISTIDINE KINASE YPDA"/>
    <property type="match status" value="1"/>
</dbReference>
<dbReference type="InterPro" id="IPR003660">
    <property type="entry name" value="HAMP_dom"/>
</dbReference>
<evidence type="ECO:0000256" key="5">
    <source>
        <dbReference type="SAM" id="Phobius"/>
    </source>
</evidence>
<dbReference type="Gene3D" id="6.10.340.10">
    <property type="match status" value="1"/>
</dbReference>
<dbReference type="InterPro" id="IPR003594">
    <property type="entry name" value="HATPase_dom"/>
</dbReference>
<keyword evidence="3" id="KW-0808">Transferase</keyword>
<evidence type="ECO:0000256" key="4">
    <source>
        <dbReference type="ARBA" id="ARBA00022777"/>
    </source>
</evidence>
<evidence type="ECO:0000256" key="2">
    <source>
        <dbReference type="ARBA" id="ARBA00022553"/>
    </source>
</evidence>
<gene>
    <name evidence="7" type="ORF">NE695_00610</name>
</gene>
<keyword evidence="8" id="KW-1185">Reference proteome</keyword>
<dbReference type="InterPro" id="IPR010559">
    <property type="entry name" value="Sig_transdc_His_kin_internal"/>
</dbReference>
<dbReference type="InterPro" id="IPR050640">
    <property type="entry name" value="Bact_2-comp_sensor_kinase"/>
</dbReference>
<protein>
    <submittedName>
        <fullName evidence="7">Sensor histidine kinase</fullName>
    </submittedName>
</protein>
<keyword evidence="5" id="KW-0812">Transmembrane</keyword>
<feature type="domain" description="HAMP" evidence="6">
    <location>
        <begin position="320"/>
        <end position="372"/>
    </location>
</feature>
<evidence type="ECO:0000313" key="8">
    <source>
        <dbReference type="Proteomes" id="UP001524473"/>
    </source>
</evidence>
<dbReference type="EMBL" id="JANFZH010000001">
    <property type="protein sequence ID" value="MCQ4838412.1"/>
    <property type="molecule type" value="Genomic_DNA"/>
</dbReference>
<evidence type="ECO:0000313" key="7">
    <source>
        <dbReference type="EMBL" id="MCQ4838412.1"/>
    </source>
</evidence>
<dbReference type="SMART" id="SM00387">
    <property type="entry name" value="HATPase_c"/>
    <property type="match status" value="1"/>
</dbReference>
<dbReference type="PANTHER" id="PTHR34220:SF7">
    <property type="entry name" value="SENSOR HISTIDINE KINASE YPDA"/>
    <property type="match status" value="1"/>
</dbReference>
<comment type="subcellular location">
    <subcellularLocation>
        <location evidence="1">Membrane</location>
    </subcellularLocation>
</comment>
<dbReference type="RefSeq" id="WP_066863546.1">
    <property type="nucleotide sequence ID" value="NZ_CABKVV010000013.1"/>
</dbReference>
<evidence type="ECO:0000259" key="6">
    <source>
        <dbReference type="PROSITE" id="PS50885"/>
    </source>
</evidence>
<evidence type="ECO:0000256" key="1">
    <source>
        <dbReference type="ARBA" id="ARBA00004370"/>
    </source>
</evidence>
<keyword evidence="5" id="KW-1133">Transmembrane helix</keyword>
<organism evidence="7 8">
    <name type="scientific">Neglectibacter timonensis</name>
    <dbReference type="NCBI Taxonomy" id="1776382"/>
    <lineage>
        <taxon>Bacteria</taxon>
        <taxon>Bacillati</taxon>
        <taxon>Bacillota</taxon>
        <taxon>Clostridia</taxon>
        <taxon>Eubacteriales</taxon>
        <taxon>Oscillospiraceae</taxon>
        <taxon>Neglectibacter</taxon>
    </lineage>
</organism>
<dbReference type="SUPFAM" id="SSF55874">
    <property type="entry name" value="ATPase domain of HSP90 chaperone/DNA topoisomerase II/histidine kinase"/>
    <property type="match status" value="1"/>
</dbReference>
<keyword evidence="2" id="KW-0597">Phosphoprotein</keyword>
<dbReference type="Gene3D" id="3.30.565.10">
    <property type="entry name" value="Histidine kinase-like ATPase, C-terminal domain"/>
    <property type="match status" value="1"/>
</dbReference>
<reference evidence="7 8" key="1">
    <citation type="submission" date="2022-06" db="EMBL/GenBank/DDBJ databases">
        <title>Isolation of gut microbiota from human fecal samples.</title>
        <authorList>
            <person name="Pamer E.G."/>
            <person name="Barat B."/>
            <person name="Waligurski E."/>
            <person name="Medina S."/>
            <person name="Paddock L."/>
            <person name="Mostad J."/>
        </authorList>
    </citation>
    <scope>NUCLEOTIDE SEQUENCE [LARGE SCALE GENOMIC DNA]</scope>
    <source>
        <strain evidence="7 8">DFI.9.73</strain>
    </source>
</reference>
<name>A0ABT1RUR3_9FIRM</name>
<evidence type="ECO:0000256" key="3">
    <source>
        <dbReference type="ARBA" id="ARBA00022679"/>
    </source>
</evidence>
<accession>A0ABT1RUR3</accession>
<feature type="transmembrane region" description="Helical" evidence="5">
    <location>
        <begin position="298"/>
        <end position="322"/>
    </location>
</feature>
<dbReference type="SMART" id="SM00304">
    <property type="entry name" value="HAMP"/>
    <property type="match status" value="1"/>
</dbReference>
<proteinExistence type="predicted"/>
<keyword evidence="4 7" id="KW-0418">Kinase</keyword>
<dbReference type="InterPro" id="IPR036890">
    <property type="entry name" value="HATPase_C_sf"/>
</dbReference>